<evidence type="ECO:0000313" key="4">
    <source>
        <dbReference type="EMBL" id="KAL1876063.1"/>
    </source>
</evidence>
<comment type="similarity">
    <text evidence="1">Belongs to the SEN15 family.</text>
</comment>
<dbReference type="InterPro" id="IPR042777">
    <property type="entry name" value="Sen15_fungi"/>
</dbReference>
<dbReference type="Proteomes" id="UP001583193">
    <property type="component" value="Unassembled WGS sequence"/>
</dbReference>
<feature type="domain" description="tRNA-splicing endonuclease subunit Sen15" evidence="3">
    <location>
        <begin position="32"/>
        <end position="137"/>
    </location>
</feature>
<evidence type="ECO:0000256" key="1">
    <source>
        <dbReference type="ARBA" id="ARBA00006091"/>
    </source>
</evidence>
<gene>
    <name evidence="4" type="ORF">Plec18167_005324</name>
</gene>
<protein>
    <recommendedName>
        <fullName evidence="3">tRNA-splicing endonuclease subunit Sen15 domain-containing protein</fullName>
    </recommendedName>
</protein>
<feature type="domain" description="tRNA-splicing endonuclease subunit Sen15" evidence="3">
    <location>
        <begin position="149"/>
        <end position="198"/>
    </location>
</feature>
<evidence type="ECO:0000259" key="3">
    <source>
        <dbReference type="Pfam" id="PF09631"/>
    </source>
</evidence>
<keyword evidence="2" id="KW-0819">tRNA processing</keyword>
<dbReference type="SUPFAM" id="SSF53032">
    <property type="entry name" value="tRNA-intron endonuclease catalytic domain-like"/>
    <property type="match status" value="1"/>
</dbReference>
<name>A0ABR3XJB9_9EURO</name>
<proteinExistence type="inferred from homology"/>
<reference evidence="4 5" key="1">
    <citation type="journal article" date="2024" name="IMA Fungus">
        <title>IMA Genome - F19 : A genome assembly and annotation guide to empower mycologists, including annotated draft genome sequences of Ceratocystis pirilliformis, Diaporthe australafricana, Fusarium ophioides, Paecilomyces lecythidis, and Sporothrix stenoceras.</title>
        <authorList>
            <person name="Aylward J."/>
            <person name="Wilson A.M."/>
            <person name="Visagie C.M."/>
            <person name="Spraker J."/>
            <person name="Barnes I."/>
            <person name="Buitendag C."/>
            <person name="Ceriani C."/>
            <person name="Del Mar Angel L."/>
            <person name="du Plessis D."/>
            <person name="Fuchs T."/>
            <person name="Gasser K."/>
            <person name="Kramer D."/>
            <person name="Li W."/>
            <person name="Munsamy K."/>
            <person name="Piso A."/>
            <person name="Price J.L."/>
            <person name="Sonnekus B."/>
            <person name="Thomas C."/>
            <person name="van der Nest A."/>
            <person name="van Dijk A."/>
            <person name="van Heerden A."/>
            <person name="van Vuuren N."/>
            <person name="Yilmaz N."/>
            <person name="Duong T.A."/>
            <person name="van der Merwe N.A."/>
            <person name="Wingfield M.J."/>
            <person name="Wingfield B.D."/>
        </authorList>
    </citation>
    <scope>NUCLEOTIDE SEQUENCE [LARGE SCALE GENOMIC DNA]</scope>
    <source>
        <strain evidence="4 5">CMW 18167</strain>
    </source>
</reference>
<dbReference type="Pfam" id="PF09631">
    <property type="entry name" value="Sen15"/>
    <property type="match status" value="2"/>
</dbReference>
<comment type="caution">
    <text evidence="4">The sequence shown here is derived from an EMBL/GenBank/DDBJ whole genome shotgun (WGS) entry which is preliminary data.</text>
</comment>
<dbReference type="EMBL" id="JAVDPF010000016">
    <property type="protein sequence ID" value="KAL1876063.1"/>
    <property type="molecule type" value="Genomic_DNA"/>
</dbReference>
<keyword evidence="5" id="KW-1185">Reference proteome</keyword>
<evidence type="ECO:0000313" key="5">
    <source>
        <dbReference type="Proteomes" id="UP001583193"/>
    </source>
</evidence>
<dbReference type="InterPro" id="IPR018593">
    <property type="entry name" value="tRNA-endonuc_su_Sen15"/>
</dbReference>
<organism evidence="4 5">
    <name type="scientific">Paecilomyces lecythidis</name>
    <dbReference type="NCBI Taxonomy" id="3004212"/>
    <lineage>
        <taxon>Eukaryota</taxon>
        <taxon>Fungi</taxon>
        <taxon>Dikarya</taxon>
        <taxon>Ascomycota</taxon>
        <taxon>Pezizomycotina</taxon>
        <taxon>Eurotiomycetes</taxon>
        <taxon>Eurotiomycetidae</taxon>
        <taxon>Eurotiales</taxon>
        <taxon>Thermoascaceae</taxon>
        <taxon>Paecilomyces</taxon>
    </lineage>
</organism>
<sequence length="198" mass="22205">MSTITSPPTPSALTSLISASGSSDPISALTTQIVHNLKHQHLWTSLQVHQLPGTTDQDASSIPLISGIPPNRLYTHPDEQLWMLENNLRDNDIGPERFFVLPTTRGQMFTLRKLAAVFDSLPEVEDERPLLSQVTDDRKTKDKAEKLRAYYERREQARKTQEWGGKRLLLAMVDRGVGGDGTVVYYVVQEGAVKPRQN</sequence>
<dbReference type="PANTHER" id="PTHR28518:SF1">
    <property type="entry name" value="TRNA-SPLICING ENDONUCLEASE SUBUNIT SEN15"/>
    <property type="match status" value="1"/>
</dbReference>
<dbReference type="PANTHER" id="PTHR28518">
    <property type="entry name" value="TRNA-SPLICING ENDONUCLEASE SUBUNIT SEN15"/>
    <property type="match status" value="1"/>
</dbReference>
<dbReference type="InterPro" id="IPR036167">
    <property type="entry name" value="tRNA_intron_Endo_cat-like_sf"/>
</dbReference>
<dbReference type="InterPro" id="IPR011856">
    <property type="entry name" value="tRNA_endonuc-like_dom_sf"/>
</dbReference>
<dbReference type="Gene3D" id="3.40.1350.10">
    <property type="match status" value="1"/>
</dbReference>
<accession>A0ABR3XJB9</accession>
<evidence type="ECO:0000256" key="2">
    <source>
        <dbReference type="ARBA" id="ARBA00022694"/>
    </source>
</evidence>